<name>A0A935ISA6_9MICO</name>
<reference evidence="4 5" key="1">
    <citation type="submission" date="2020-10" db="EMBL/GenBank/DDBJ databases">
        <title>Connecting structure to function with the recovery of over 1000 high-quality activated sludge metagenome-assembled genomes encoding full-length rRNA genes using long-read sequencing.</title>
        <authorList>
            <person name="Singleton C.M."/>
            <person name="Petriglieri F."/>
            <person name="Kristensen J.M."/>
            <person name="Kirkegaard R.H."/>
            <person name="Michaelsen T.Y."/>
            <person name="Andersen M.H."/>
            <person name="Karst S.M."/>
            <person name="Dueholm M.S."/>
            <person name="Nielsen P.H."/>
            <person name="Albertsen M."/>
        </authorList>
    </citation>
    <scope>NUCLEOTIDE SEQUENCE [LARGE SCALE GENOMIC DNA]</scope>
    <source>
        <strain evidence="2">AalE_18-Q3-R2-46_BAT3C.188</strain>
        <strain evidence="3">Ega_18-Q3-R5-49_MAXAC.001</strain>
    </source>
</reference>
<gene>
    <name evidence="2" type="ORF">IPF40_12650</name>
    <name evidence="3" type="ORF">IPI13_13415</name>
</gene>
<feature type="region of interest" description="Disordered" evidence="1">
    <location>
        <begin position="187"/>
        <end position="212"/>
    </location>
</feature>
<sequence>MNINRLAERARTARDELDEILDAGWVGTLSVSVDGSPQVVPILYARVGDAVILHGSTGAGSLRAAAAGSPVAFCVAHLDGFVYAASLFESSANYRSAVVYGSCERLTGDAAEAALVGLSEHVMPGRAGEVRANTAKERAATIVLRLPIVDGQWLAKARTGSASVEEGDDPSVWTGVLPVRTVFGLPQPSPETAERGIPVAGSVARRVADQSG</sequence>
<dbReference type="InterPro" id="IPR012349">
    <property type="entry name" value="Split_barrel_FMN-bd"/>
</dbReference>
<evidence type="ECO:0000313" key="3">
    <source>
        <dbReference type="EMBL" id="MBK7274116.1"/>
    </source>
</evidence>
<comment type="caution">
    <text evidence="3">The sequence shown here is derived from an EMBL/GenBank/DDBJ whole genome shotgun (WGS) entry which is preliminary data.</text>
</comment>
<evidence type="ECO:0000313" key="5">
    <source>
        <dbReference type="Proteomes" id="UP000726105"/>
    </source>
</evidence>
<protein>
    <submittedName>
        <fullName evidence="3">Pyridoxamine 5'-phosphate oxidase family protein</fullName>
    </submittedName>
</protein>
<accession>A0A935ISA6</accession>
<proteinExistence type="predicted"/>
<dbReference type="AlphaFoldDB" id="A0A935ISA6"/>
<dbReference type="Proteomes" id="UP000726105">
    <property type="component" value="Unassembled WGS sequence"/>
</dbReference>
<dbReference type="SUPFAM" id="SSF50475">
    <property type="entry name" value="FMN-binding split barrel"/>
    <property type="match status" value="1"/>
</dbReference>
<dbReference type="EMBL" id="JADJIB010000004">
    <property type="protein sequence ID" value="MBK7274116.1"/>
    <property type="molecule type" value="Genomic_DNA"/>
</dbReference>
<dbReference type="EMBL" id="JADIXZ010000005">
    <property type="protein sequence ID" value="MBK6301849.1"/>
    <property type="molecule type" value="Genomic_DNA"/>
</dbReference>
<organism evidence="3 5">
    <name type="scientific">Candidatus Phosphoribacter hodrii</name>
    <dbReference type="NCBI Taxonomy" id="2953743"/>
    <lineage>
        <taxon>Bacteria</taxon>
        <taxon>Bacillati</taxon>
        <taxon>Actinomycetota</taxon>
        <taxon>Actinomycetes</taxon>
        <taxon>Micrococcales</taxon>
        <taxon>Dermatophilaceae</taxon>
        <taxon>Candidatus Phosphoribacter</taxon>
    </lineage>
</organism>
<dbReference type="PANTHER" id="PTHR34071">
    <property type="entry name" value="5-NITROIMIDAZOLE ANTIBIOTICS RESISTANCE PROTEIN, NIMA-FAMILY-RELATED PROTEIN-RELATED"/>
    <property type="match status" value="1"/>
</dbReference>
<dbReference type="Pfam" id="PF12900">
    <property type="entry name" value="Pyridox_ox_2"/>
    <property type="match status" value="1"/>
</dbReference>
<dbReference type="Proteomes" id="UP000718281">
    <property type="component" value="Unassembled WGS sequence"/>
</dbReference>
<dbReference type="PANTHER" id="PTHR34071:SF2">
    <property type="entry name" value="FLAVIN-NUCLEOTIDE-BINDING PROTEIN"/>
    <property type="match status" value="1"/>
</dbReference>
<dbReference type="InterPro" id="IPR024747">
    <property type="entry name" value="Pyridox_Oxase-rel"/>
</dbReference>
<dbReference type="Gene3D" id="2.30.110.10">
    <property type="entry name" value="Electron Transport, Fmn-binding Protein, Chain A"/>
    <property type="match status" value="1"/>
</dbReference>
<evidence type="ECO:0000313" key="4">
    <source>
        <dbReference type="Proteomes" id="UP000718281"/>
    </source>
</evidence>
<evidence type="ECO:0000256" key="1">
    <source>
        <dbReference type="SAM" id="MobiDB-lite"/>
    </source>
</evidence>
<evidence type="ECO:0000313" key="2">
    <source>
        <dbReference type="EMBL" id="MBK6301849.1"/>
    </source>
</evidence>